<sequence>MQGSASSTRAPLYPRLPLPFPLKSDGQAPGHPVEEGSLFPRFGSENKFGRLSSCSAAAAAAVRSASWWAGLRPRSYADTDAMLLRGVGR</sequence>
<dbReference type="EMBL" id="JANPWB010000013">
    <property type="protein sequence ID" value="KAJ1108103.1"/>
    <property type="molecule type" value="Genomic_DNA"/>
</dbReference>
<reference evidence="1" key="1">
    <citation type="journal article" date="2022" name="bioRxiv">
        <title>Sequencing and chromosome-scale assembly of the giantPleurodeles waltlgenome.</title>
        <authorList>
            <person name="Brown T."/>
            <person name="Elewa A."/>
            <person name="Iarovenko S."/>
            <person name="Subramanian E."/>
            <person name="Araus A.J."/>
            <person name="Petzold A."/>
            <person name="Susuki M."/>
            <person name="Suzuki K.-i.T."/>
            <person name="Hayashi T."/>
            <person name="Toyoda A."/>
            <person name="Oliveira C."/>
            <person name="Osipova E."/>
            <person name="Leigh N.D."/>
            <person name="Simon A."/>
            <person name="Yun M.H."/>
        </authorList>
    </citation>
    <scope>NUCLEOTIDE SEQUENCE</scope>
    <source>
        <strain evidence="1">20211129_DDA</strain>
        <tissue evidence="1">Liver</tissue>
    </source>
</reference>
<dbReference type="AlphaFoldDB" id="A0AAV7N4H8"/>
<keyword evidence="2" id="KW-1185">Reference proteome</keyword>
<proteinExistence type="predicted"/>
<protein>
    <submittedName>
        <fullName evidence="1">Uncharacterized protein</fullName>
    </submittedName>
</protein>
<evidence type="ECO:0000313" key="2">
    <source>
        <dbReference type="Proteomes" id="UP001066276"/>
    </source>
</evidence>
<comment type="caution">
    <text evidence="1">The sequence shown here is derived from an EMBL/GenBank/DDBJ whole genome shotgun (WGS) entry which is preliminary data.</text>
</comment>
<organism evidence="1 2">
    <name type="scientific">Pleurodeles waltl</name>
    <name type="common">Iberian ribbed newt</name>
    <dbReference type="NCBI Taxonomy" id="8319"/>
    <lineage>
        <taxon>Eukaryota</taxon>
        <taxon>Metazoa</taxon>
        <taxon>Chordata</taxon>
        <taxon>Craniata</taxon>
        <taxon>Vertebrata</taxon>
        <taxon>Euteleostomi</taxon>
        <taxon>Amphibia</taxon>
        <taxon>Batrachia</taxon>
        <taxon>Caudata</taxon>
        <taxon>Salamandroidea</taxon>
        <taxon>Salamandridae</taxon>
        <taxon>Pleurodelinae</taxon>
        <taxon>Pleurodeles</taxon>
    </lineage>
</organism>
<name>A0AAV7N4H8_PLEWA</name>
<dbReference type="Proteomes" id="UP001066276">
    <property type="component" value="Chromosome 9"/>
</dbReference>
<evidence type="ECO:0000313" key="1">
    <source>
        <dbReference type="EMBL" id="KAJ1108103.1"/>
    </source>
</evidence>
<gene>
    <name evidence="1" type="ORF">NDU88_005485</name>
</gene>
<accession>A0AAV7N4H8</accession>